<gene>
    <name evidence="18" type="ORF">D3880_11285</name>
</gene>
<dbReference type="InterPro" id="IPR009075">
    <property type="entry name" value="AcylCo_DH/oxidase_C"/>
</dbReference>
<evidence type="ECO:0000259" key="15">
    <source>
        <dbReference type="Pfam" id="PF00441"/>
    </source>
</evidence>
<evidence type="ECO:0000256" key="2">
    <source>
        <dbReference type="ARBA" id="ARBA00004898"/>
    </source>
</evidence>
<dbReference type="GO" id="GO:0006552">
    <property type="term" value="P:L-leucine catabolic process"/>
    <property type="evidence" value="ECO:0007669"/>
    <property type="project" value="TreeGrafter"/>
</dbReference>
<dbReference type="RefSeq" id="WP_119893541.1">
    <property type="nucleotide sequence ID" value="NZ_CP032419.1"/>
</dbReference>
<feature type="domain" description="Acyl-CoA dehydrogenase/oxidase C-terminal" evidence="15">
    <location>
        <begin position="234"/>
        <end position="382"/>
    </location>
</feature>
<dbReference type="Proteomes" id="UP000265560">
    <property type="component" value="Chromosome"/>
</dbReference>
<dbReference type="InterPro" id="IPR046373">
    <property type="entry name" value="Acyl-CoA_Oxase/DH_mid-dom_sf"/>
</dbReference>
<dbReference type="PANTHER" id="PTHR43884">
    <property type="entry name" value="ACYL-COA DEHYDROGENASE"/>
    <property type="match status" value="1"/>
</dbReference>
<feature type="binding site" evidence="12">
    <location>
        <position position="137"/>
    </location>
    <ligand>
        <name>substrate</name>
    </ligand>
</feature>
<evidence type="ECO:0000256" key="8">
    <source>
        <dbReference type="ARBA" id="ARBA00022946"/>
    </source>
</evidence>
<evidence type="ECO:0000256" key="5">
    <source>
        <dbReference type="ARBA" id="ARBA00018258"/>
    </source>
</evidence>
<feature type="domain" description="Acyl-CoA oxidase/dehydrogenase middle" evidence="16">
    <location>
        <begin position="127"/>
        <end position="222"/>
    </location>
</feature>
<evidence type="ECO:0000256" key="12">
    <source>
        <dbReference type="PIRSR" id="PIRSR634183-2"/>
    </source>
</evidence>
<dbReference type="AlphaFoldDB" id="A0A385Z603"/>
<feature type="binding site" evidence="13">
    <location>
        <begin position="161"/>
        <end position="163"/>
    </location>
    <ligand>
        <name>FAD</name>
        <dbReference type="ChEBI" id="CHEBI:57692"/>
    </ligand>
</feature>
<dbReference type="KEGG" id="pcav:D3880_11285"/>
<sequence length="387" mass="42144">MTYLNLNFALGETIDMLREQVQGFVAAELAPRAAEIDSSNQFPMDMWKKFGDMGLLGITVEEEYGGSGLGYLAHVVAMEEISRASASVALSYGAHSNLCVNQIKRNGTAEQKAKYLPKLVSGEHVGALAMSEPNAGSDVVSMKLRADKQGDRYVLNGSKMWITNGPDAHTYVIYARTDASKASGGITAFIVERDWKGFSRSPKLDKLGMRGSNTCELVFQDVEVPEENVLGALNGGVKVLMSGLDYERVVLSGGPTGIMQACMDVVLPYIHDRKQFGQSIGEFQLIQGKVADMYTQLNASRAYLYAVANACDRGETTRKDAAGVILYTAERATQMALDAIQILGGNGYINDFPTGRLLRDAKLYEIGAGTSEIRRMLIGRELFNETK</sequence>
<evidence type="ECO:0000256" key="9">
    <source>
        <dbReference type="ARBA" id="ARBA00023002"/>
    </source>
</evidence>
<feature type="binding site" evidence="13">
    <location>
        <position position="273"/>
    </location>
    <ligand>
        <name>FAD</name>
        <dbReference type="ChEBI" id="CHEBI:57692"/>
    </ligand>
</feature>
<dbReference type="InterPro" id="IPR006091">
    <property type="entry name" value="Acyl-CoA_Oxase/DH_mid-dom"/>
</dbReference>
<feature type="binding site" evidence="13">
    <location>
        <position position="284"/>
    </location>
    <ligand>
        <name>FAD</name>
        <dbReference type="ChEBI" id="CHEBI:57692"/>
    </ligand>
</feature>
<evidence type="ECO:0000256" key="14">
    <source>
        <dbReference type="RuleBase" id="RU362125"/>
    </source>
</evidence>
<evidence type="ECO:0000259" key="16">
    <source>
        <dbReference type="Pfam" id="PF02770"/>
    </source>
</evidence>
<dbReference type="PIRSF" id="PIRSF016578">
    <property type="entry name" value="HsaA"/>
    <property type="match status" value="1"/>
</dbReference>
<dbReference type="SUPFAM" id="SSF56645">
    <property type="entry name" value="Acyl-CoA dehydrogenase NM domain-like"/>
    <property type="match status" value="1"/>
</dbReference>
<reference evidence="19" key="1">
    <citation type="submission" date="2018-09" db="EMBL/GenBank/DDBJ databases">
        <authorList>
            <person name="Zhu H."/>
        </authorList>
    </citation>
    <scope>NUCLEOTIDE SEQUENCE [LARGE SCALE GENOMIC DNA]</scope>
    <source>
        <strain evidence="19">K2W31S-8</strain>
    </source>
</reference>
<dbReference type="EMBL" id="CP032419">
    <property type="protein sequence ID" value="AYC32922.1"/>
    <property type="molecule type" value="Genomic_DNA"/>
</dbReference>
<feature type="binding site" evidence="13">
    <location>
        <begin position="341"/>
        <end position="345"/>
    </location>
    <ligand>
        <name>FAD</name>
        <dbReference type="ChEBI" id="CHEBI:57692"/>
    </ligand>
</feature>
<dbReference type="FunFam" id="1.10.540.10:FF:000022">
    <property type="entry name" value="Isovaleryl-CoA dehydrogenase isoform 2"/>
    <property type="match status" value="1"/>
</dbReference>
<dbReference type="Pfam" id="PF02771">
    <property type="entry name" value="Acyl-CoA_dh_N"/>
    <property type="match status" value="1"/>
</dbReference>
<dbReference type="PROSITE" id="PS00072">
    <property type="entry name" value="ACYL_COA_DH_1"/>
    <property type="match status" value="1"/>
</dbReference>
<feature type="active site" description="Proton acceptor" evidence="11">
    <location>
        <position position="247"/>
    </location>
</feature>
<evidence type="ECO:0000256" key="4">
    <source>
        <dbReference type="ARBA" id="ARBA00012044"/>
    </source>
</evidence>
<dbReference type="SUPFAM" id="SSF47203">
    <property type="entry name" value="Acyl-CoA dehydrogenase C-terminal domain-like"/>
    <property type="match status" value="1"/>
</dbReference>
<keyword evidence="7 13" id="KW-0274">FAD</keyword>
<dbReference type="FunFam" id="2.40.110.10:FF:000004">
    <property type="entry name" value="Isovaleryl-CoA dehydrogenase, mitochondrial"/>
    <property type="match status" value="1"/>
</dbReference>
<comment type="similarity">
    <text evidence="3 14">Belongs to the acyl-CoA dehydrogenase family.</text>
</comment>
<comment type="catalytic activity">
    <reaction evidence="10">
        <text>3-methylbutanoyl-CoA + oxidized [electron-transfer flavoprotein] + H(+) = 3-methylbut-2-enoyl-CoA + reduced [electron-transfer flavoprotein]</text>
        <dbReference type="Rhea" id="RHEA:12276"/>
        <dbReference type="Rhea" id="RHEA-COMP:10685"/>
        <dbReference type="Rhea" id="RHEA-COMP:10686"/>
        <dbReference type="ChEBI" id="CHEBI:15378"/>
        <dbReference type="ChEBI" id="CHEBI:57344"/>
        <dbReference type="ChEBI" id="CHEBI:57345"/>
        <dbReference type="ChEBI" id="CHEBI:57692"/>
        <dbReference type="ChEBI" id="CHEBI:58307"/>
        <dbReference type="EC" id="1.3.8.4"/>
    </reaction>
</comment>
<keyword evidence="19" id="KW-1185">Reference proteome</keyword>
<evidence type="ECO:0000256" key="10">
    <source>
        <dbReference type="ARBA" id="ARBA00052875"/>
    </source>
</evidence>
<dbReference type="OrthoDB" id="9770681at2"/>
<dbReference type="InterPro" id="IPR006089">
    <property type="entry name" value="Acyl-CoA_DH_CS"/>
</dbReference>
<organism evidence="18 19">
    <name type="scientific">Pseudomonas cavernae</name>
    <dbReference type="NCBI Taxonomy" id="2320867"/>
    <lineage>
        <taxon>Bacteria</taxon>
        <taxon>Pseudomonadati</taxon>
        <taxon>Pseudomonadota</taxon>
        <taxon>Gammaproteobacteria</taxon>
        <taxon>Pseudomonadales</taxon>
        <taxon>Pseudomonadaceae</taxon>
        <taxon>Pseudomonas</taxon>
    </lineage>
</organism>
<dbReference type="InterPro" id="IPR013786">
    <property type="entry name" value="AcylCoA_DH/ox_N"/>
</dbReference>
<name>A0A385Z603_9PSED</name>
<dbReference type="InterPro" id="IPR009100">
    <property type="entry name" value="AcylCoA_DH/oxidase_NM_dom_sf"/>
</dbReference>
<feature type="binding site" evidence="13">
    <location>
        <begin position="128"/>
        <end position="137"/>
    </location>
    <ligand>
        <name>FAD</name>
        <dbReference type="ChEBI" id="CHEBI:57692"/>
    </ligand>
</feature>
<dbReference type="Gene3D" id="1.20.140.10">
    <property type="entry name" value="Butyryl-CoA Dehydrogenase, subunit A, domain 3"/>
    <property type="match status" value="1"/>
</dbReference>
<dbReference type="FunFam" id="1.20.140.10:FF:000003">
    <property type="entry name" value="isovaleryl-CoA dehydrogenase, mitochondrial"/>
    <property type="match status" value="1"/>
</dbReference>
<evidence type="ECO:0000256" key="1">
    <source>
        <dbReference type="ARBA" id="ARBA00001974"/>
    </source>
</evidence>
<proteinExistence type="inferred from homology"/>
<evidence type="ECO:0000259" key="17">
    <source>
        <dbReference type="Pfam" id="PF02771"/>
    </source>
</evidence>
<dbReference type="Gene3D" id="2.40.110.10">
    <property type="entry name" value="Butyryl-CoA Dehydrogenase, subunit A, domain 2"/>
    <property type="match status" value="1"/>
</dbReference>
<dbReference type="Gene3D" id="1.10.540.10">
    <property type="entry name" value="Acyl-CoA dehydrogenase/oxidase, N-terminal domain"/>
    <property type="match status" value="1"/>
</dbReference>
<dbReference type="Pfam" id="PF02770">
    <property type="entry name" value="Acyl-CoA_dh_M"/>
    <property type="match status" value="1"/>
</dbReference>
<evidence type="ECO:0000256" key="3">
    <source>
        <dbReference type="ARBA" id="ARBA00009347"/>
    </source>
</evidence>
<dbReference type="GO" id="GO:0008470">
    <property type="term" value="F:3-methylbutanoyl-CoA dehydrogenase activity"/>
    <property type="evidence" value="ECO:0007669"/>
    <property type="project" value="UniProtKB-EC"/>
</dbReference>
<evidence type="ECO:0000256" key="7">
    <source>
        <dbReference type="ARBA" id="ARBA00022827"/>
    </source>
</evidence>
<dbReference type="PANTHER" id="PTHR43884:SF12">
    <property type="entry name" value="ISOVALERYL-COA DEHYDROGENASE, MITOCHONDRIAL-RELATED"/>
    <property type="match status" value="1"/>
</dbReference>
<dbReference type="InterPro" id="IPR034183">
    <property type="entry name" value="IVD"/>
</dbReference>
<evidence type="ECO:0000256" key="11">
    <source>
        <dbReference type="PIRSR" id="PIRSR634183-1"/>
    </source>
</evidence>
<keyword evidence="8" id="KW-0809">Transit peptide</keyword>
<dbReference type="CDD" id="cd01156">
    <property type="entry name" value="IVD"/>
    <property type="match status" value="1"/>
</dbReference>
<evidence type="ECO:0000313" key="18">
    <source>
        <dbReference type="EMBL" id="AYC32922.1"/>
    </source>
</evidence>
<evidence type="ECO:0000256" key="13">
    <source>
        <dbReference type="PIRSR" id="PIRSR634183-3"/>
    </source>
</evidence>
<dbReference type="PROSITE" id="PS00073">
    <property type="entry name" value="ACYL_COA_DH_2"/>
    <property type="match status" value="1"/>
</dbReference>
<feature type="binding site" evidence="13">
    <location>
        <begin position="370"/>
        <end position="372"/>
    </location>
    <ligand>
        <name>FAD</name>
        <dbReference type="ChEBI" id="CHEBI:57692"/>
    </ligand>
</feature>
<protein>
    <recommendedName>
        <fullName evidence="5">Isovaleryl-CoA dehydrogenase, mitochondrial</fullName>
        <ecNumber evidence="4">1.3.8.4</ecNumber>
    </recommendedName>
</protein>
<dbReference type="InterPro" id="IPR037069">
    <property type="entry name" value="AcylCoA_DH/ox_N_sf"/>
</dbReference>
<evidence type="ECO:0000256" key="6">
    <source>
        <dbReference type="ARBA" id="ARBA00022630"/>
    </source>
</evidence>
<comment type="pathway">
    <text evidence="2">Amino-acid degradation; L-leucine degradation; (S)-3-hydroxy-3-methylglutaryl-CoA from 3-isovaleryl-CoA: step 1/3.</text>
</comment>
<feature type="binding site" evidence="12">
    <location>
        <begin position="245"/>
        <end position="248"/>
    </location>
    <ligand>
        <name>substrate</name>
    </ligand>
</feature>
<accession>A0A385Z603</accession>
<dbReference type="EC" id="1.3.8.4" evidence="4"/>
<evidence type="ECO:0000313" key="19">
    <source>
        <dbReference type="Proteomes" id="UP000265560"/>
    </source>
</evidence>
<comment type="cofactor">
    <cofactor evidence="1 13 14">
        <name>FAD</name>
        <dbReference type="ChEBI" id="CHEBI:57692"/>
    </cofactor>
</comment>
<keyword evidence="6 14" id="KW-0285">Flavoprotein</keyword>
<dbReference type="Pfam" id="PF00441">
    <property type="entry name" value="Acyl-CoA_dh_1"/>
    <property type="match status" value="1"/>
</dbReference>
<keyword evidence="9 14" id="KW-0560">Oxidoreductase</keyword>
<dbReference type="GO" id="GO:0050660">
    <property type="term" value="F:flavin adenine dinucleotide binding"/>
    <property type="evidence" value="ECO:0007669"/>
    <property type="project" value="InterPro"/>
</dbReference>
<dbReference type="InterPro" id="IPR036250">
    <property type="entry name" value="AcylCo_DH-like_C"/>
</dbReference>
<feature type="domain" description="Acyl-CoA dehydrogenase/oxidase N-terminal" evidence="17">
    <location>
        <begin position="12"/>
        <end position="123"/>
    </location>
</feature>
<feature type="binding site" evidence="12">
    <location>
        <begin position="368"/>
        <end position="369"/>
    </location>
    <ligand>
        <name>substrate</name>
    </ligand>
</feature>